<proteinExistence type="predicted"/>
<feature type="region of interest" description="Disordered" evidence="1">
    <location>
        <begin position="1"/>
        <end position="50"/>
    </location>
</feature>
<comment type="caution">
    <text evidence="3">The sequence shown here is derived from an EMBL/GenBank/DDBJ whole genome shotgun (WGS) entry which is preliminary data.</text>
</comment>
<dbReference type="RefSeq" id="WP_114727975.1">
    <property type="nucleotide sequence ID" value="NZ_BJMI01000011.1"/>
</dbReference>
<dbReference type="OrthoDB" id="7284165at2"/>
<accession>A0A370G018</accession>
<organism evidence="3 4">
    <name type="scientific">Gluconacetobacter liquefaciens</name>
    <name type="common">Acetobacter liquefaciens</name>
    <dbReference type="NCBI Taxonomy" id="89584"/>
    <lineage>
        <taxon>Bacteria</taxon>
        <taxon>Pseudomonadati</taxon>
        <taxon>Pseudomonadota</taxon>
        <taxon>Alphaproteobacteria</taxon>
        <taxon>Acetobacterales</taxon>
        <taxon>Acetobacteraceae</taxon>
        <taxon>Gluconacetobacter</taxon>
    </lineage>
</organism>
<evidence type="ECO:0000313" key="5">
    <source>
        <dbReference type="Proteomes" id="UP000562982"/>
    </source>
</evidence>
<evidence type="ECO:0000313" key="2">
    <source>
        <dbReference type="EMBL" id="MBB2187088.1"/>
    </source>
</evidence>
<reference evidence="2 5" key="2">
    <citation type="submission" date="2020-04" db="EMBL/GenBank/DDBJ databases">
        <title>Description of novel Gluconacetobacter.</title>
        <authorList>
            <person name="Sombolestani A."/>
        </authorList>
    </citation>
    <scope>NUCLEOTIDE SEQUENCE [LARGE SCALE GENOMIC DNA]</scope>
    <source>
        <strain evidence="2 5">LMG 1382</strain>
    </source>
</reference>
<sequence>MSSRDKQGNASGKQAYEARRAAKAGVSLDNWLARKDDTRKAASAPPVQPNPVLAQARSVWRRLIDRAHRPL</sequence>
<protein>
    <submittedName>
        <fullName evidence="3">Uncharacterized protein</fullName>
    </submittedName>
</protein>
<dbReference type="AlphaFoldDB" id="A0A370G018"/>
<evidence type="ECO:0000256" key="1">
    <source>
        <dbReference type="SAM" id="MobiDB-lite"/>
    </source>
</evidence>
<keyword evidence="4" id="KW-1185">Reference proteome</keyword>
<evidence type="ECO:0000313" key="4">
    <source>
        <dbReference type="Proteomes" id="UP000254958"/>
    </source>
</evidence>
<reference evidence="3 4" key="1">
    <citation type="submission" date="2018-07" db="EMBL/GenBank/DDBJ databases">
        <title>Genomic Encyclopedia of Type Strains, Phase IV (KMG-IV): sequencing the most valuable type-strain genomes for metagenomic binning, comparative biology and taxonomic classification.</title>
        <authorList>
            <person name="Goeker M."/>
        </authorList>
    </citation>
    <scope>NUCLEOTIDE SEQUENCE [LARGE SCALE GENOMIC DNA]</scope>
    <source>
        <strain evidence="3 4">DSM 5603</strain>
    </source>
</reference>
<name>A0A370G018_GLULI</name>
<evidence type="ECO:0000313" key="3">
    <source>
        <dbReference type="EMBL" id="RDI37065.1"/>
    </source>
</evidence>
<dbReference type="EMBL" id="JABEQI010000006">
    <property type="protein sequence ID" value="MBB2187088.1"/>
    <property type="molecule type" value="Genomic_DNA"/>
</dbReference>
<dbReference type="Proteomes" id="UP000254958">
    <property type="component" value="Unassembled WGS sequence"/>
</dbReference>
<dbReference type="Proteomes" id="UP000562982">
    <property type="component" value="Unassembled WGS sequence"/>
</dbReference>
<gene>
    <name evidence="3" type="ORF">C7453_107111</name>
    <name evidence="2" type="ORF">HLH32_11965</name>
</gene>
<dbReference type="EMBL" id="QQAW01000007">
    <property type="protein sequence ID" value="RDI37065.1"/>
    <property type="molecule type" value="Genomic_DNA"/>
</dbReference>